<evidence type="ECO:0000256" key="1">
    <source>
        <dbReference type="SAM" id="MobiDB-lite"/>
    </source>
</evidence>
<evidence type="ECO:0000313" key="2">
    <source>
        <dbReference type="Proteomes" id="UP000515211"/>
    </source>
</evidence>
<feature type="region of interest" description="Disordered" evidence="1">
    <location>
        <begin position="86"/>
        <end position="110"/>
    </location>
</feature>
<name>A0A6P4CAN8_ARADU</name>
<proteinExistence type="predicted"/>
<dbReference type="GeneID" id="107472578"/>
<dbReference type="AlphaFoldDB" id="A0A6P4CAN8"/>
<organism evidence="2 3">
    <name type="scientific">Arachis duranensis</name>
    <name type="common">Wild peanut</name>
    <dbReference type="NCBI Taxonomy" id="130453"/>
    <lineage>
        <taxon>Eukaryota</taxon>
        <taxon>Viridiplantae</taxon>
        <taxon>Streptophyta</taxon>
        <taxon>Embryophyta</taxon>
        <taxon>Tracheophyta</taxon>
        <taxon>Spermatophyta</taxon>
        <taxon>Magnoliopsida</taxon>
        <taxon>eudicotyledons</taxon>
        <taxon>Gunneridae</taxon>
        <taxon>Pentapetalae</taxon>
        <taxon>rosids</taxon>
        <taxon>fabids</taxon>
        <taxon>Fabales</taxon>
        <taxon>Fabaceae</taxon>
        <taxon>Papilionoideae</taxon>
        <taxon>50 kb inversion clade</taxon>
        <taxon>dalbergioids sensu lato</taxon>
        <taxon>Dalbergieae</taxon>
        <taxon>Pterocarpus clade</taxon>
        <taxon>Arachis</taxon>
    </lineage>
</organism>
<protein>
    <submittedName>
        <fullName evidence="3">Uncharacterized protein LOC107472578 isoform X1</fullName>
    </submittedName>
</protein>
<evidence type="ECO:0000313" key="3">
    <source>
        <dbReference type="RefSeq" id="XP_015947577.1"/>
    </source>
</evidence>
<dbReference type="KEGG" id="adu:107472578"/>
<reference evidence="3" key="1">
    <citation type="submission" date="2025-08" db="UniProtKB">
        <authorList>
            <consortium name="RefSeq"/>
        </authorList>
    </citation>
    <scope>IDENTIFICATION</scope>
    <source>
        <tissue evidence="3">Whole plant</tissue>
    </source>
</reference>
<dbReference type="RefSeq" id="XP_015947577.1">
    <property type="nucleotide sequence ID" value="XM_016092091.3"/>
</dbReference>
<keyword evidence="2" id="KW-1185">Reference proteome</keyword>
<dbReference type="Proteomes" id="UP000515211">
    <property type="component" value="Unplaced"/>
</dbReference>
<sequence length="110" mass="11947">MVVEESKATVGSVVTVEFVVRVDMVMVDKVKDVMTVVHVQPWWAGSRIATREEADAKVGTAAFVAAEAATTMGIFWAFCNKLSNKSNKPSEKIKQTAAPNHSQEARSHLG</sequence>
<gene>
    <name evidence="3" type="primary">LOC107472578</name>
</gene>
<accession>A0A6P4CAN8</accession>